<dbReference type="Pfam" id="PF05638">
    <property type="entry name" value="T6SS_HCP"/>
    <property type="match status" value="1"/>
</dbReference>
<dbReference type="EMBL" id="CP007230">
    <property type="protein sequence ID" value="AHK18494.1"/>
    <property type="molecule type" value="Genomic_DNA"/>
</dbReference>
<proteinExistence type="predicted"/>
<reference evidence="1 2" key="1">
    <citation type="journal article" date="2014" name="Genome Announc.">
        <title>Genome Sequence of Yersinia similis Y228T, a Member of the Yersinia pseudotuberculosis Complex.</title>
        <authorList>
            <person name="Sprague L.D."/>
            <person name="Neubauer H."/>
        </authorList>
    </citation>
    <scope>NUCLEOTIDE SEQUENCE [LARGE SCALE GENOMIC DNA]</scope>
    <source>
        <strain evidence="1 2">228</strain>
    </source>
</reference>
<dbReference type="PANTHER" id="PTHR34319">
    <property type="entry name" value="MAJOR EXPORTED PROTEIN"/>
    <property type="match status" value="1"/>
</dbReference>
<dbReference type="InterPro" id="IPR036624">
    <property type="entry name" value="Hcp1-lik_sf"/>
</dbReference>
<dbReference type="NCBIfam" id="TIGR03344">
    <property type="entry name" value="VI_effect_Hcp1"/>
    <property type="match status" value="1"/>
</dbReference>
<evidence type="ECO:0000313" key="2">
    <source>
        <dbReference type="Proteomes" id="UP000019439"/>
    </source>
</evidence>
<evidence type="ECO:0008006" key="3">
    <source>
        <dbReference type="Google" id="ProtNLM"/>
    </source>
</evidence>
<accession>A0ABN4CHU7</accession>
<dbReference type="SUPFAM" id="SSF141452">
    <property type="entry name" value="Hcp1-like"/>
    <property type="match status" value="1"/>
</dbReference>
<evidence type="ECO:0000313" key="1">
    <source>
        <dbReference type="EMBL" id="AHK18494.1"/>
    </source>
</evidence>
<dbReference type="Proteomes" id="UP000019439">
    <property type="component" value="Chromosome"/>
</dbReference>
<dbReference type="InterPro" id="IPR008514">
    <property type="entry name" value="T6SS_Hcp"/>
</dbReference>
<dbReference type="PANTHER" id="PTHR34319:SF7">
    <property type="entry name" value="HNH ENDONUCLEASE DOMAIN-CONTAINING PROTEIN"/>
    <property type="match status" value="1"/>
</dbReference>
<sequence length="159" mass="17884">MSFNTYLKLTGSEQGLISAGCSSFDSIGNRHQNGHDDEIQILSLNHAITREQHCTHHPVEFIKPIDKSSPLMAIAISNNEILTPSFSIYRLNQSGALEIFYEIKLTKATIIDISSNYPHVINNHGAIPFEKISFIYESISWQHKIAGTSGYSIWSDRVY</sequence>
<keyword evidence="2" id="KW-1185">Reference proteome</keyword>
<name>A0ABN4CHU7_9GAMM</name>
<protein>
    <recommendedName>
        <fullName evidence="3">Hcp1 family type VI secretion system effector</fullName>
    </recommendedName>
</protein>
<organism evidence="1 2">
    <name type="scientific">Yersinia similis</name>
    <dbReference type="NCBI Taxonomy" id="367190"/>
    <lineage>
        <taxon>Bacteria</taxon>
        <taxon>Pseudomonadati</taxon>
        <taxon>Pseudomonadota</taxon>
        <taxon>Gammaproteobacteria</taxon>
        <taxon>Enterobacterales</taxon>
        <taxon>Yersiniaceae</taxon>
        <taxon>Yersinia</taxon>
    </lineage>
</organism>
<dbReference type="Gene3D" id="2.30.110.20">
    <property type="entry name" value="Hcp1-like"/>
    <property type="match status" value="1"/>
</dbReference>
<gene>
    <name evidence="1" type="ORF">BF17_03395</name>
</gene>
<dbReference type="InterPro" id="IPR052947">
    <property type="entry name" value="T6SS_Hcp1_domain"/>
</dbReference>